<feature type="domain" description="HTH LytTR-type" evidence="5">
    <location>
        <begin position="130"/>
        <end position="228"/>
    </location>
</feature>
<keyword evidence="7" id="KW-1185">Reference proteome</keyword>
<reference evidence="6 7" key="1">
    <citation type="submission" date="2020-11" db="EMBL/GenBank/DDBJ databases">
        <title>Fusibacter basophilias sp. nov.</title>
        <authorList>
            <person name="Qiu D."/>
        </authorList>
    </citation>
    <scope>NUCLEOTIDE SEQUENCE [LARGE SCALE GENOMIC DNA]</scope>
    <source>
        <strain evidence="6 7">Q10-2</strain>
    </source>
</reference>
<dbReference type="InterPro" id="IPR001789">
    <property type="entry name" value="Sig_transdc_resp-reg_receiver"/>
</dbReference>
<dbReference type="Proteomes" id="UP000614200">
    <property type="component" value="Unassembled WGS sequence"/>
</dbReference>
<dbReference type="Gene3D" id="3.40.50.2300">
    <property type="match status" value="1"/>
</dbReference>
<dbReference type="PROSITE" id="PS50930">
    <property type="entry name" value="HTH_LYTTR"/>
    <property type="match status" value="1"/>
</dbReference>
<dbReference type="PROSITE" id="PS50110">
    <property type="entry name" value="RESPONSE_REGULATORY"/>
    <property type="match status" value="1"/>
</dbReference>
<dbReference type="SUPFAM" id="SSF52172">
    <property type="entry name" value="CheY-like"/>
    <property type="match status" value="1"/>
</dbReference>
<dbReference type="PANTHER" id="PTHR37299:SF1">
    <property type="entry name" value="STAGE 0 SPORULATION PROTEIN A HOMOLOG"/>
    <property type="match status" value="1"/>
</dbReference>
<organism evidence="6 7">
    <name type="scientific">Fusibacter ferrireducens</name>
    <dbReference type="NCBI Taxonomy" id="2785058"/>
    <lineage>
        <taxon>Bacteria</taxon>
        <taxon>Bacillati</taxon>
        <taxon>Bacillota</taxon>
        <taxon>Clostridia</taxon>
        <taxon>Eubacteriales</taxon>
        <taxon>Eubacteriales Family XII. Incertae Sedis</taxon>
        <taxon>Fusibacter</taxon>
    </lineage>
</organism>
<dbReference type="SMART" id="SM00448">
    <property type="entry name" value="REC"/>
    <property type="match status" value="1"/>
</dbReference>
<name>A0ABR9ZRN9_9FIRM</name>
<dbReference type="Gene3D" id="2.40.50.1020">
    <property type="entry name" value="LytTr DNA-binding domain"/>
    <property type="match status" value="1"/>
</dbReference>
<comment type="caution">
    <text evidence="6">The sequence shown here is derived from an EMBL/GenBank/DDBJ whole genome shotgun (WGS) entry which is preliminary data.</text>
</comment>
<dbReference type="InterPro" id="IPR011006">
    <property type="entry name" value="CheY-like_superfamily"/>
</dbReference>
<dbReference type="InterPro" id="IPR007492">
    <property type="entry name" value="LytTR_DNA-bd_dom"/>
</dbReference>
<evidence type="ECO:0000313" key="7">
    <source>
        <dbReference type="Proteomes" id="UP000614200"/>
    </source>
</evidence>
<protein>
    <recommendedName>
        <fullName evidence="1">Stage 0 sporulation protein A homolog</fullName>
    </recommendedName>
</protein>
<evidence type="ECO:0000256" key="3">
    <source>
        <dbReference type="PROSITE-ProRule" id="PRU00169"/>
    </source>
</evidence>
<evidence type="ECO:0000259" key="5">
    <source>
        <dbReference type="PROSITE" id="PS50930"/>
    </source>
</evidence>
<sequence>MIKIAICDDEETMLLKLKAQINIYMEHQNDKFQVFSFLSAEVLLKSDILFDIIFLDIQLGGLTGMEAAQKLRERGSESFIIFITALNDYVYNAFEVEASDYLLKPVGAARLSRTMDRILNYIERRGENRLIIKKESSLKTVRFEDILYCEAISRKIFVHTKRGQIDYYFKIGELEKQLGCDFFRCHRSYLVNLKYVCGYEDGMTILENGDQIPVSRLRQQAFAKVVLDYMKAGRK</sequence>
<proteinExistence type="predicted"/>
<evidence type="ECO:0000259" key="4">
    <source>
        <dbReference type="PROSITE" id="PS50110"/>
    </source>
</evidence>
<dbReference type="SMART" id="SM00850">
    <property type="entry name" value="LytTR"/>
    <property type="match status" value="1"/>
</dbReference>
<accession>A0ABR9ZRN9</accession>
<feature type="modified residue" description="4-aspartylphosphate" evidence="3">
    <location>
        <position position="56"/>
    </location>
</feature>
<dbReference type="EMBL" id="JADKNH010000004">
    <property type="protein sequence ID" value="MBF4693110.1"/>
    <property type="molecule type" value="Genomic_DNA"/>
</dbReference>
<dbReference type="PANTHER" id="PTHR37299">
    <property type="entry name" value="TRANSCRIPTIONAL REGULATOR-RELATED"/>
    <property type="match status" value="1"/>
</dbReference>
<evidence type="ECO:0000313" key="6">
    <source>
        <dbReference type="EMBL" id="MBF4693110.1"/>
    </source>
</evidence>
<dbReference type="Pfam" id="PF00072">
    <property type="entry name" value="Response_reg"/>
    <property type="match status" value="1"/>
</dbReference>
<dbReference type="InterPro" id="IPR046947">
    <property type="entry name" value="LytR-like"/>
</dbReference>
<comment type="function">
    <text evidence="2">May play the central regulatory role in sporulation. It may be an element of the effector pathway responsible for the activation of sporulation genes in response to nutritional stress. Spo0A may act in concert with spo0H (a sigma factor) to control the expression of some genes that are critical to the sporulation process.</text>
</comment>
<evidence type="ECO:0000256" key="2">
    <source>
        <dbReference type="ARBA" id="ARBA00024867"/>
    </source>
</evidence>
<dbReference type="RefSeq" id="WP_194701340.1">
    <property type="nucleotide sequence ID" value="NZ_JADKNH010000004.1"/>
</dbReference>
<dbReference type="Pfam" id="PF04397">
    <property type="entry name" value="LytTR"/>
    <property type="match status" value="1"/>
</dbReference>
<keyword evidence="3" id="KW-0597">Phosphoprotein</keyword>
<evidence type="ECO:0000256" key="1">
    <source>
        <dbReference type="ARBA" id="ARBA00018672"/>
    </source>
</evidence>
<gene>
    <name evidence="6" type="ORF">ISU02_08260</name>
</gene>
<feature type="domain" description="Response regulatory" evidence="4">
    <location>
        <begin position="3"/>
        <end position="119"/>
    </location>
</feature>